<organism evidence="2 3">
    <name type="scientific">Vibrio albus</name>
    <dbReference type="NCBI Taxonomy" id="2200953"/>
    <lineage>
        <taxon>Bacteria</taxon>
        <taxon>Pseudomonadati</taxon>
        <taxon>Pseudomonadota</taxon>
        <taxon>Gammaproteobacteria</taxon>
        <taxon>Vibrionales</taxon>
        <taxon>Vibrionaceae</taxon>
        <taxon>Vibrio</taxon>
    </lineage>
</organism>
<sequence length="105" mass="11720">MIMFYILAMTAVVFLSRYLFLEPRLPLRLNARAQHLLSFSSPAVLTAIWGPIVFLPEGELSMTPDNPYLLAALLAALIAWKTKNVLLTTVVSMGLFLVLKLIVFV</sequence>
<dbReference type="OrthoDB" id="4257348at2"/>
<dbReference type="RefSeq" id="WP_109319840.1">
    <property type="nucleotide sequence ID" value="NZ_QFWT01000005.1"/>
</dbReference>
<dbReference type="AlphaFoldDB" id="A0A2U3B8X0"/>
<reference evidence="2 3" key="1">
    <citation type="submission" date="2018-05" db="EMBL/GenBank/DDBJ databases">
        <title>Vibrio limimaris sp. nov., isolated from marine sediment.</title>
        <authorList>
            <person name="Li C.-M."/>
        </authorList>
    </citation>
    <scope>NUCLEOTIDE SEQUENCE [LARGE SCALE GENOMIC DNA]</scope>
    <source>
        <strain evidence="2 3">E4404</strain>
    </source>
</reference>
<evidence type="ECO:0000313" key="3">
    <source>
        <dbReference type="Proteomes" id="UP000245362"/>
    </source>
</evidence>
<feature type="transmembrane region" description="Helical" evidence="1">
    <location>
        <begin position="37"/>
        <end position="55"/>
    </location>
</feature>
<gene>
    <name evidence="2" type="ORF">DI392_10380</name>
</gene>
<name>A0A2U3B8X0_9VIBR</name>
<proteinExistence type="predicted"/>
<dbReference type="InterPro" id="IPR008407">
    <property type="entry name" value="Brnchd-chn_aa_trnsp_AzlD"/>
</dbReference>
<dbReference type="Proteomes" id="UP000245362">
    <property type="component" value="Unassembled WGS sequence"/>
</dbReference>
<keyword evidence="3" id="KW-1185">Reference proteome</keyword>
<accession>A0A2U3B8X0</accession>
<keyword evidence="1" id="KW-0812">Transmembrane</keyword>
<dbReference type="EMBL" id="QFWT01000005">
    <property type="protein sequence ID" value="PWI33256.1"/>
    <property type="molecule type" value="Genomic_DNA"/>
</dbReference>
<keyword evidence="1" id="KW-1133">Transmembrane helix</keyword>
<protein>
    <submittedName>
        <fullName evidence="2">Branched-chain amino acid ABC transporter</fullName>
    </submittedName>
</protein>
<feature type="transmembrane region" description="Helical" evidence="1">
    <location>
        <begin position="86"/>
        <end position="104"/>
    </location>
</feature>
<comment type="caution">
    <text evidence="2">The sequence shown here is derived from an EMBL/GenBank/DDBJ whole genome shotgun (WGS) entry which is preliminary data.</text>
</comment>
<dbReference type="Pfam" id="PF05437">
    <property type="entry name" value="AzlD"/>
    <property type="match status" value="1"/>
</dbReference>
<keyword evidence="1" id="KW-0472">Membrane</keyword>
<evidence type="ECO:0000313" key="2">
    <source>
        <dbReference type="EMBL" id="PWI33256.1"/>
    </source>
</evidence>
<evidence type="ECO:0000256" key="1">
    <source>
        <dbReference type="SAM" id="Phobius"/>
    </source>
</evidence>